<reference evidence="1" key="1">
    <citation type="journal article" date="2023" name="J. Vet. Diagn. Invest.">
        <title>Oxytetracycline-resistant Paenibacillus larvae identified in commercial beekeeping operations in Saskatchewan using pooled honey sampling.</title>
        <authorList>
            <person name="Obshta O."/>
            <person name="Zabrodski M.W."/>
            <person name="Soomro T."/>
            <person name="Wilson G."/>
            <person name="Masood F."/>
            <person name="Thebeau J."/>
            <person name="Silva M.C.B."/>
            <person name="Biganski S."/>
            <person name="Kozii I.V."/>
            <person name="Koziy R.V."/>
            <person name="Raza M.F."/>
            <person name="Jose M.S."/>
            <person name="Simko E."/>
            <person name="Wood S.C."/>
        </authorList>
    </citation>
    <scope>NUCLEOTIDE SEQUENCE</scope>
    <source>
        <strain evidence="1">PL001</strain>
    </source>
</reference>
<gene>
    <name evidence="1" type="ORF">P7H09_20760</name>
</gene>
<dbReference type="EMBL" id="JARQGV010000004">
    <property type="protein sequence ID" value="MDT2253599.1"/>
    <property type="molecule type" value="Genomic_DNA"/>
</dbReference>
<dbReference type="InterPro" id="IPR010921">
    <property type="entry name" value="Trp_repressor/repl_initiator"/>
</dbReference>
<sequence>MIEEIESGELGLMGVAYKYGISKSTLVKWRRRYDVYGLEGLEVRTKNRSYSAELKLQAVLDYLKGELSQCDIIHKYKIASRTQLSN</sequence>
<protein>
    <submittedName>
        <fullName evidence="1">Helix-turn-helix domain-containing protein</fullName>
    </submittedName>
</protein>
<dbReference type="GO" id="GO:0043565">
    <property type="term" value="F:sequence-specific DNA binding"/>
    <property type="evidence" value="ECO:0007669"/>
    <property type="project" value="InterPro"/>
</dbReference>
<dbReference type="SUPFAM" id="SSF48295">
    <property type="entry name" value="TrpR-like"/>
    <property type="match status" value="2"/>
</dbReference>
<dbReference type="Proteomes" id="UP001259239">
    <property type="component" value="Unassembled WGS sequence"/>
</dbReference>
<dbReference type="AlphaFoldDB" id="A0AAP5JWZ0"/>
<reference evidence="1" key="2">
    <citation type="submission" date="2023-03" db="EMBL/GenBank/DDBJ databases">
        <authorList>
            <person name="Obshta O."/>
            <person name="Zabrodski M.W."/>
            <person name="Soomro T."/>
            <person name="Wilson G."/>
            <person name="Masood F."/>
            <person name="Thebeau J."/>
            <person name="Bezerra Da Silva M.C."/>
            <person name="Raza F."/>
            <person name="Biganski S."/>
            <person name="Jose M."/>
            <person name="Camilli M."/>
            <person name="Kozii I.V."/>
            <person name="Kozii R.V."/>
            <person name="Simko E."/>
            <person name="Wood S.C."/>
        </authorList>
    </citation>
    <scope>NUCLEOTIDE SEQUENCE</scope>
    <source>
        <strain evidence="1">PL001</strain>
    </source>
</reference>
<dbReference type="RefSeq" id="WP_158673684.1">
    <property type="nucleotide sequence ID" value="NZ_CBCRXL010000007.1"/>
</dbReference>
<name>A0AAP5JWZ0_9BACL</name>
<accession>A0AAP5JWZ0</accession>
<evidence type="ECO:0000313" key="1">
    <source>
        <dbReference type="EMBL" id="MDT2253599.1"/>
    </source>
</evidence>
<evidence type="ECO:0000313" key="2">
    <source>
        <dbReference type="Proteomes" id="UP001259239"/>
    </source>
</evidence>
<comment type="caution">
    <text evidence="1">The sequence shown here is derived from an EMBL/GenBank/DDBJ whole genome shotgun (WGS) entry which is preliminary data.</text>
</comment>
<dbReference type="InterPro" id="IPR036388">
    <property type="entry name" value="WH-like_DNA-bd_sf"/>
</dbReference>
<dbReference type="Gene3D" id="1.10.10.10">
    <property type="entry name" value="Winged helix-like DNA-binding domain superfamily/Winged helix DNA-binding domain"/>
    <property type="match status" value="1"/>
</dbReference>
<organism evidence="1 2">
    <name type="scientific">Paenibacillus larvae</name>
    <dbReference type="NCBI Taxonomy" id="1464"/>
    <lineage>
        <taxon>Bacteria</taxon>
        <taxon>Bacillati</taxon>
        <taxon>Bacillota</taxon>
        <taxon>Bacilli</taxon>
        <taxon>Bacillales</taxon>
        <taxon>Paenibacillaceae</taxon>
        <taxon>Paenibacillus</taxon>
    </lineage>
</organism>
<proteinExistence type="predicted"/>